<name>A0ABU9LMI7_9BACL</name>
<sequence>MLSIKKMRQGRFENWAGNVKKEGCTPHEPQTIEEICTFVSQVYEKGGMIRSVGAAHSFSPVAKPEQHLVSLHHMRGLLDVDAVTQQATFWGGTYLHEVGPILARYNLALENMGDIAEQTIAGAISTGTHGTGLKLTSLSNQVVKWGFIDGQGKLQEVTRSSDALSQSLHLSLGLLGVIVYVTFQAVPLYELQYVSRHVDVADTLKNAHLITQAHRHAEWFYFPGQKKMQLKTMRQVEPSNQSEPYIQHQIDQFIENTLFQALSTTCKWYPKATKWVSELAANAVPNGRKRGLSYEIFPSKRQVRFVEIEYAVAIEQMTAVLEEIHFVLKSHPFAVHFPIEIRVAKGESGFLSPTQEQDTAYFAFHMYQGMDEEPYFKWVHTLMKKYKGRPHFGKMNELDYEQLQQAYPQLPLFLEERQKVDPQGVFLTPYFKELFQLT</sequence>
<dbReference type="InterPro" id="IPR010031">
    <property type="entry name" value="FAD_lactone_oxidase-like"/>
</dbReference>
<keyword evidence="5" id="KW-1185">Reference proteome</keyword>
<dbReference type="InterPro" id="IPR007173">
    <property type="entry name" value="ALO_C"/>
</dbReference>
<accession>A0ABU9LMI7</accession>
<dbReference type="RefSeq" id="WP_342302847.1">
    <property type="nucleotide sequence ID" value="NZ_JBANCH010000002.1"/>
</dbReference>
<dbReference type="PIRSF" id="PIRSF000136">
    <property type="entry name" value="LGO_GLO"/>
    <property type="match status" value="1"/>
</dbReference>
<dbReference type="SUPFAM" id="SSF56176">
    <property type="entry name" value="FAD-binding/transporter-associated domain-like"/>
    <property type="match status" value="1"/>
</dbReference>
<dbReference type="PANTHER" id="PTHR43762:SF1">
    <property type="entry name" value="D-ARABINONO-1,4-LACTONE OXIDASE"/>
    <property type="match status" value="1"/>
</dbReference>
<dbReference type="Pfam" id="PF04030">
    <property type="entry name" value="ALO"/>
    <property type="match status" value="1"/>
</dbReference>
<dbReference type="InterPro" id="IPR016166">
    <property type="entry name" value="FAD-bd_PCMH"/>
</dbReference>
<dbReference type="NCBIfam" id="TIGR01679">
    <property type="entry name" value="bact_FAD_ox"/>
    <property type="match status" value="1"/>
</dbReference>
<feature type="domain" description="FAD-binding PCMH-type" evidence="3">
    <location>
        <begin position="19"/>
        <end position="188"/>
    </location>
</feature>
<dbReference type="InterPro" id="IPR006094">
    <property type="entry name" value="Oxid_FAD_bind_N"/>
</dbReference>
<dbReference type="Pfam" id="PF01565">
    <property type="entry name" value="FAD_binding_4"/>
    <property type="match status" value="1"/>
</dbReference>
<keyword evidence="1" id="KW-0285">Flavoprotein</keyword>
<dbReference type="EMBL" id="JBCEWA010000004">
    <property type="protein sequence ID" value="MEL5988072.1"/>
    <property type="molecule type" value="Genomic_DNA"/>
</dbReference>
<dbReference type="Gene3D" id="3.30.43.10">
    <property type="entry name" value="Uridine Diphospho-n-acetylenolpyruvylglucosamine Reductase, domain 2"/>
    <property type="match status" value="1"/>
</dbReference>
<dbReference type="Proteomes" id="UP001398420">
    <property type="component" value="Unassembled WGS sequence"/>
</dbReference>
<evidence type="ECO:0000313" key="5">
    <source>
        <dbReference type="Proteomes" id="UP001398420"/>
    </source>
</evidence>
<comment type="caution">
    <text evidence="4">The sequence shown here is derived from an EMBL/GenBank/DDBJ whole genome shotgun (WGS) entry which is preliminary data.</text>
</comment>
<dbReference type="PANTHER" id="PTHR43762">
    <property type="entry name" value="L-GULONOLACTONE OXIDASE"/>
    <property type="match status" value="1"/>
</dbReference>
<organism evidence="4 5">
    <name type="scientific">Kurthia gibsonii</name>
    <dbReference type="NCBI Taxonomy" id="33946"/>
    <lineage>
        <taxon>Bacteria</taxon>
        <taxon>Bacillati</taxon>
        <taxon>Bacillota</taxon>
        <taxon>Bacilli</taxon>
        <taxon>Bacillales</taxon>
        <taxon>Caryophanaceae</taxon>
        <taxon>Kurthia</taxon>
    </lineage>
</organism>
<keyword evidence="2" id="KW-0560">Oxidoreductase</keyword>
<dbReference type="Gene3D" id="3.30.465.10">
    <property type="match status" value="1"/>
</dbReference>
<dbReference type="PROSITE" id="PS51387">
    <property type="entry name" value="FAD_PCMH"/>
    <property type="match status" value="1"/>
</dbReference>
<evidence type="ECO:0000313" key="4">
    <source>
        <dbReference type="EMBL" id="MEL5988072.1"/>
    </source>
</evidence>
<reference evidence="4 5" key="1">
    <citation type="submission" date="2024-04" db="EMBL/GenBank/DDBJ databases">
        <authorList>
            <person name="Wu Y.S."/>
            <person name="Zhang L."/>
        </authorList>
    </citation>
    <scope>NUCLEOTIDE SEQUENCE [LARGE SCALE GENOMIC DNA]</scope>
    <source>
        <strain evidence="4 5">KG-01</strain>
    </source>
</reference>
<protein>
    <submittedName>
        <fullName evidence="4">D-arabinono-1,4-lactone oxidase</fullName>
    </submittedName>
</protein>
<evidence type="ECO:0000259" key="3">
    <source>
        <dbReference type="PROSITE" id="PS51387"/>
    </source>
</evidence>
<dbReference type="InterPro" id="IPR016167">
    <property type="entry name" value="FAD-bd_PCMH_sub1"/>
</dbReference>
<proteinExistence type="predicted"/>
<evidence type="ECO:0000256" key="2">
    <source>
        <dbReference type="ARBA" id="ARBA00023002"/>
    </source>
</evidence>
<dbReference type="InterPro" id="IPR016169">
    <property type="entry name" value="FAD-bd_PCMH_sub2"/>
</dbReference>
<evidence type="ECO:0000256" key="1">
    <source>
        <dbReference type="ARBA" id="ARBA00022630"/>
    </source>
</evidence>
<dbReference type="InterPro" id="IPR036318">
    <property type="entry name" value="FAD-bd_PCMH-like_sf"/>
</dbReference>
<gene>
    <name evidence="4" type="ORF">AAF454_06540</name>
</gene>
<dbReference type="Gene3D" id="3.30.70.2520">
    <property type="match status" value="1"/>
</dbReference>